<dbReference type="SUPFAM" id="SSF158472">
    <property type="entry name" value="HAMP domain-like"/>
    <property type="match status" value="1"/>
</dbReference>
<dbReference type="PANTHER" id="PTHR44936:SF10">
    <property type="entry name" value="SENSOR PROTEIN RSTB"/>
    <property type="match status" value="1"/>
</dbReference>
<keyword evidence="7" id="KW-0547">Nucleotide-binding</keyword>
<dbReference type="PRINTS" id="PR00344">
    <property type="entry name" value="BCTRLSENSOR"/>
</dbReference>
<dbReference type="InterPro" id="IPR003660">
    <property type="entry name" value="HAMP_dom"/>
</dbReference>
<evidence type="ECO:0000256" key="5">
    <source>
        <dbReference type="ARBA" id="ARBA00022553"/>
    </source>
</evidence>
<evidence type="ECO:0000256" key="8">
    <source>
        <dbReference type="ARBA" id="ARBA00022777"/>
    </source>
</evidence>
<dbReference type="EMBL" id="CP073100">
    <property type="protein sequence ID" value="QUE50971.1"/>
    <property type="molecule type" value="Genomic_DNA"/>
</dbReference>
<evidence type="ECO:0000313" key="14">
    <source>
        <dbReference type="EMBL" id="QUE50971.1"/>
    </source>
</evidence>
<evidence type="ECO:0000256" key="3">
    <source>
        <dbReference type="ARBA" id="ARBA00012438"/>
    </source>
</evidence>
<feature type="region of interest" description="Disordered" evidence="10">
    <location>
        <begin position="115"/>
        <end position="190"/>
    </location>
</feature>
<dbReference type="Proteomes" id="UP000676169">
    <property type="component" value="Chromosome"/>
</dbReference>
<keyword evidence="11" id="KW-0812">Transmembrane</keyword>
<evidence type="ECO:0000256" key="7">
    <source>
        <dbReference type="ARBA" id="ARBA00022741"/>
    </source>
</evidence>
<name>A0A975IZ06_9BACT</name>
<dbReference type="SMART" id="SM00304">
    <property type="entry name" value="HAMP"/>
    <property type="match status" value="1"/>
</dbReference>
<comment type="subcellular location">
    <subcellularLocation>
        <location evidence="2">Cell membrane</location>
        <topology evidence="2">Multi-pass membrane protein</topology>
    </subcellularLocation>
</comment>
<dbReference type="SUPFAM" id="SSF55874">
    <property type="entry name" value="ATPase domain of HSP90 chaperone/DNA topoisomerase II/histidine kinase"/>
    <property type="match status" value="1"/>
</dbReference>
<dbReference type="InterPro" id="IPR004358">
    <property type="entry name" value="Sig_transdc_His_kin-like_C"/>
</dbReference>
<dbReference type="Pfam" id="PF00512">
    <property type="entry name" value="HisKA"/>
    <property type="match status" value="1"/>
</dbReference>
<dbReference type="SMART" id="SM00388">
    <property type="entry name" value="HisKA"/>
    <property type="match status" value="1"/>
</dbReference>
<dbReference type="PROSITE" id="PS50109">
    <property type="entry name" value="HIS_KIN"/>
    <property type="match status" value="1"/>
</dbReference>
<dbReference type="InterPro" id="IPR036890">
    <property type="entry name" value="HATPase_C_sf"/>
</dbReference>
<keyword evidence="9" id="KW-0067">ATP-binding</keyword>
<evidence type="ECO:0000256" key="9">
    <source>
        <dbReference type="ARBA" id="ARBA00022840"/>
    </source>
</evidence>
<evidence type="ECO:0000256" key="11">
    <source>
        <dbReference type="SAM" id="Phobius"/>
    </source>
</evidence>
<accession>A0A975IZ06</accession>
<evidence type="ECO:0000256" key="1">
    <source>
        <dbReference type="ARBA" id="ARBA00000085"/>
    </source>
</evidence>
<keyword evidence="8 14" id="KW-0418">Kinase</keyword>
<dbReference type="GO" id="GO:0005524">
    <property type="term" value="F:ATP binding"/>
    <property type="evidence" value="ECO:0007669"/>
    <property type="project" value="UniProtKB-KW"/>
</dbReference>
<feature type="domain" description="HAMP" evidence="13">
    <location>
        <begin position="265"/>
        <end position="317"/>
    </location>
</feature>
<dbReference type="Gene3D" id="1.10.287.130">
    <property type="match status" value="1"/>
</dbReference>
<gene>
    <name evidence="14" type="ORF">KBB96_19185</name>
</gene>
<dbReference type="InterPro" id="IPR003594">
    <property type="entry name" value="HATPase_dom"/>
</dbReference>
<keyword evidence="11" id="KW-0472">Membrane</keyword>
<evidence type="ECO:0000256" key="10">
    <source>
        <dbReference type="SAM" id="MobiDB-lite"/>
    </source>
</evidence>
<evidence type="ECO:0000313" key="15">
    <source>
        <dbReference type="Proteomes" id="UP000676169"/>
    </source>
</evidence>
<evidence type="ECO:0000256" key="6">
    <source>
        <dbReference type="ARBA" id="ARBA00022679"/>
    </source>
</evidence>
<dbReference type="RefSeq" id="WP_211631110.1">
    <property type="nucleotide sequence ID" value="NZ_CP073100.1"/>
</dbReference>
<organism evidence="14 15">
    <name type="scientific">Luteolibacter ambystomatis</name>
    <dbReference type="NCBI Taxonomy" id="2824561"/>
    <lineage>
        <taxon>Bacteria</taxon>
        <taxon>Pseudomonadati</taxon>
        <taxon>Verrucomicrobiota</taxon>
        <taxon>Verrucomicrobiia</taxon>
        <taxon>Verrucomicrobiales</taxon>
        <taxon>Verrucomicrobiaceae</taxon>
        <taxon>Luteolibacter</taxon>
    </lineage>
</organism>
<keyword evidence="5" id="KW-0597">Phosphoprotein</keyword>
<feature type="domain" description="Histidine kinase" evidence="12">
    <location>
        <begin position="325"/>
        <end position="531"/>
    </location>
</feature>
<dbReference type="CDD" id="cd00082">
    <property type="entry name" value="HisKA"/>
    <property type="match status" value="1"/>
</dbReference>
<dbReference type="SUPFAM" id="SSF47384">
    <property type="entry name" value="Homodimeric domain of signal transducing histidine kinase"/>
    <property type="match status" value="1"/>
</dbReference>
<feature type="compositionally biased region" description="Pro residues" evidence="10">
    <location>
        <begin position="124"/>
        <end position="143"/>
    </location>
</feature>
<keyword evidence="15" id="KW-1185">Reference proteome</keyword>
<dbReference type="InterPro" id="IPR005467">
    <property type="entry name" value="His_kinase_dom"/>
</dbReference>
<evidence type="ECO:0000256" key="2">
    <source>
        <dbReference type="ARBA" id="ARBA00004651"/>
    </source>
</evidence>
<keyword evidence="6" id="KW-0808">Transferase</keyword>
<dbReference type="Pfam" id="PF02518">
    <property type="entry name" value="HATPase_c"/>
    <property type="match status" value="1"/>
</dbReference>
<dbReference type="SMART" id="SM00387">
    <property type="entry name" value="HATPase_c"/>
    <property type="match status" value="1"/>
</dbReference>
<keyword evidence="4" id="KW-1003">Cell membrane</keyword>
<dbReference type="Gene3D" id="1.10.8.500">
    <property type="entry name" value="HAMP domain in histidine kinase"/>
    <property type="match status" value="1"/>
</dbReference>
<dbReference type="InterPro" id="IPR036097">
    <property type="entry name" value="HisK_dim/P_sf"/>
</dbReference>
<dbReference type="InterPro" id="IPR050980">
    <property type="entry name" value="2C_sensor_his_kinase"/>
</dbReference>
<proteinExistence type="predicted"/>
<dbReference type="Pfam" id="PF00672">
    <property type="entry name" value="HAMP"/>
    <property type="match status" value="1"/>
</dbReference>
<evidence type="ECO:0000256" key="4">
    <source>
        <dbReference type="ARBA" id="ARBA00022475"/>
    </source>
</evidence>
<feature type="transmembrane region" description="Helical" evidence="11">
    <location>
        <begin position="245"/>
        <end position="267"/>
    </location>
</feature>
<dbReference type="CDD" id="cd06225">
    <property type="entry name" value="HAMP"/>
    <property type="match status" value="1"/>
</dbReference>
<dbReference type="Gene3D" id="3.30.565.10">
    <property type="entry name" value="Histidine kinase-like ATPase, C-terminal domain"/>
    <property type="match status" value="1"/>
</dbReference>
<dbReference type="PANTHER" id="PTHR44936">
    <property type="entry name" value="SENSOR PROTEIN CREC"/>
    <property type="match status" value="1"/>
</dbReference>
<sequence>MKSSWRHSLLAKMLGWLALHLLVLALIFGGLLALQLRLGLDSLLAGRTGDHLKDLGEVVGAELRATPRTEWPTVLSRHSASRGLQLDVWQPPERWEAGAFKGVPRNVMDRIREARLPQSQRSQNPPPLQGRPPGDRPPPPPPRAGGDDLFDGGLLGDGPPENRRQGPPPGRRNEQDEDFQPPRGRPLPASAPVFLVRGESGNGYWAGIEFPLRPAPGTGGPQHALLIVRSEDLSGNGLFFEIRPWIFGGFAVLAVSVAFWAPFALSITRYVGRLTRATERIAEGDFQVTVETSRRDELGRLGVAVTEMAGRLDRFVSGQRRFLADVAHELCAPLARVRTGIAVLEQTVPEDNQARLLSVDDDAGELARLIDEILAFSRAGAGRPQLRTTELEPLIRDVAAREGEELEIAFILEPDLTAHVDLRLLSRAFGNLVRNVRVHAGAGAKLEIMARRLGAQLSVTFRDNGPGVPAEDLPRLFEPFYRPDRSRTRDTGGSGLGLAIVRTCIEACGGRVSASNPSEGGFEVAVSLPVE</sequence>
<reference evidence="14" key="1">
    <citation type="submission" date="2021-04" db="EMBL/GenBank/DDBJ databases">
        <title>Luteolibacter sp. 32A isolated from the skin of an Anderson's salamander (Ambystoma andersonii).</title>
        <authorList>
            <person name="Spergser J."/>
            <person name="Busse H.-J."/>
        </authorList>
    </citation>
    <scope>NUCLEOTIDE SEQUENCE</scope>
    <source>
        <strain evidence="14">32A</strain>
    </source>
</reference>
<dbReference type="KEGG" id="lamb:KBB96_19185"/>
<dbReference type="InterPro" id="IPR003661">
    <property type="entry name" value="HisK_dim/P_dom"/>
</dbReference>
<keyword evidence="11" id="KW-1133">Transmembrane helix</keyword>
<dbReference type="GO" id="GO:0000155">
    <property type="term" value="F:phosphorelay sensor kinase activity"/>
    <property type="evidence" value="ECO:0007669"/>
    <property type="project" value="InterPro"/>
</dbReference>
<dbReference type="GO" id="GO:0005886">
    <property type="term" value="C:plasma membrane"/>
    <property type="evidence" value="ECO:0007669"/>
    <property type="project" value="UniProtKB-SubCell"/>
</dbReference>
<dbReference type="EC" id="2.7.13.3" evidence="3"/>
<dbReference type="AlphaFoldDB" id="A0A975IZ06"/>
<comment type="catalytic activity">
    <reaction evidence="1">
        <text>ATP + protein L-histidine = ADP + protein N-phospho-L-histidine.</text>
        <dbReference type="EC" id="2.7.13.3"/>
    </reaction>
</comment>
<evidence type="ECO:0000259" key="13">
    <source>
        <dbReference type="PROSITE" id="PS50885"/>
    </source>
</evidence>
<protein>
    <recommendedName>
        <fullName evidence="3">histidine kinase</fullName>
        <ecNumber evidence="3">2.7.13.3</ecNumber>
    </recommendedName>
</protein>
<evidence type="ECO:0000259" key="12">
    <source>
        <dbReference type="PROSITE" id="PS50109"/>
    </source>
</evidence>
<dbReference type="PROSITE" id="PS50885">
    <property type="entry name" value="HAMP"/>
    <property type="match status" value="1"/>
</dbReference>